<dbReference type="EMBL" id="CP045737">
    <property type="protein sequence ID" value="QGG40501.1"/>
    <property type="molecule type" value="Genomic_DNA"/>
</dbReference>
<organism evidence="1 2">
    <name type="scientific">Aeromicrobium yanjiei</name>
    <dbReference type="NCBI Taxonomy" id="2662028"/>
    <lineage>
        <taxon>Bacteria</taxon>
        <taxon>Bacillati</taxon>
        <taxon>Actinomycetota</taxon>
        <taxon>Actinomycetes</taxon>
        <taxon>Propionibacteriales</taxon>
        <taxon>Nocardioidaceae</taxon>
        <taxon>Aeromicrobium</taxon>
    </lineage>
</organism>
<protein>
    <submittedName>
        <fullName evidence="1">DNA-binding protein</fullName>
    </submittedName>
</protein>
<evidence type="ECO:0000313" key="2">
    <source>
        <dbReference type="Proteomes" id="UP000392064"/>
    </source>
</evidence>
<sequence>MDGRAAQAEIYGEPLGDILGRCARVLGMNQSQLAGILGISAPMLSQLINARRVKIGHPVAAQRLQVLHDAVDAVERGAMGREDALARVALVHGGGDILTTRRSTRDDAVAEIQDLFRRVAGAPDHLDAAERLADTHPDIAEMLRVYGAGRTAEAREHLESLRDPGSR</sequence>
<keyword evidence="1" id="KW-0238">DNA-binding</keyword>
<name>A0A5Q2MFQ7_9ACTN</name>
<dbReference type="AlphaFoldDB" id="A0A5Q2MFQ7"/>
<keyword evidence="2" id="KW-1185">Reference proteome</keyword>
<dbReference type="KEGG" id="aef:GEV26_03470"/>
<reference evidence="1 2" key="1">
    <citation type="submission" date="2019-11" db="EMBL/GenBank/DDBJ databases">
        <authorList>
            <person name="Li J."/>
        </authorList>
    </citation>
    <scope>NUCLEOTIDE SEQUENCE [LARGE SCALE GENOMIC DNA]</scope>
    <source>
        <strain evidence="1 2">MF47</strain>
    </source>
</reference>
<gene>
    <name evidence="1" type="ORF">GEV26_03470</name>
</gene>
<dbReference type="Proteomes" id="UP000392064">
    <property type="component" value="Chromosome"/>
</dbReference>
<dbReference type="GO" id="GO:0003677">
    <property type="term" value="F:DNA binding"/>
    <property type="evidence" value="ECO:0007669"/>
    <property type="project" value="UniProtKB-KW"/>
</dbReference>
<dbReference type="SUPFAM" id="SSF47413">
    <property type="entry name" value="lambda repressor-like DNA-binding domains"/>
    <property type="match status" value="1"/>
</dbReference>
<dbReference type="RefSeq" id="WP_153651772.1">
    <property type="nucleotide sequence ID" value="NZ_CP045737.1"/>
</dbReference>
<proteinExistence type="predicted"/>
<accession>A0A5Q2MFQ7</accession>
<evidence type="ECO:0000313" key="1">
    <source>
        <dbReference type="EMBL" id="QGG40501.1"/>
    </source>
</evidence>
<dbReference type="InterPro" id="IPR010982">
    <property type="entry name" value="Lambda_DNA-bd_dom_sf"/>
</dbReference>